<evidence type="ECO:0000256" key="1">
    <source>
        <dbReference type="SAM" id="Phobius"/>
    </source>
</evidence>
<feature type="non-terminal residue" evidence="2">
    <location>
        <position position="1"/>
    </location>
</feature>
<keyword evidence="1" id="KW-1133">Transmembrane helix</keyword>
<reference evidence="2" key="1">
    <citation type="submission" date="2018-05" db="EMBL/GenBank/DDBJ databases">
        <authorList>
            <person name="Lanie J.A."/>
            <person name="Ng W.-L."/>
            <person name="Kazmierczak K.M."/>
            <person name="Andrzejewski T.M."/>
            <person name="Davidsen T.M."/>
            <person name="Wayne K.J."/>
            <person name="Tettelin H."/>
            <person name="Glass J.I."/>
            <person name="Rusch D."/>
            <person name="Podicherti R."/>
            <person name="Tsui H.-C.T."/>
            <person name="Winkler M.E."/>
        </authorList>
    </citation>
    <scope>NUCLEOTIDE SEQUENCE</scope>
</reference>
<evidence type="ECO:0000313" key="2">
    <source>
        <dbReference type="EMBL" id="SVB20900.1"/>
    </source>
</evidence>
<feature type="non-terminal residue" evidence="2">
    <location>
        <position position="59"/>
    </location>
</feature>
<protein>
    <submittedName>
        <fullName evidence="2">Uncharacterized protein</fullName>
    </submittedName>
</protein>
<gene>
    <name evidence="2" type="ORF">METZ01_LOCUS173754</name>
</gene>
<keyword evidence="1" id="KW-0812">Transmembrane</keyword>
<sequence>MIYASIEGENIAFWVILCFATPIAFAFLGRILWAMVALLEAIVPKNNQIRVEEKIVYRN</sequence>
<dbReference type="AlphaFoldDB" id="A0A382C4B8"/>
<name>A0A382C4B8_9ZZZZ</name>
<accession>A0A382C4B8</accession>
<feature type="transmembrane region" description="Helical" evidence="1">
    <location>
        <begin position="12"/>
        <end position="39"/>
    </location>
</feature>
<keyword evidence="1" id="KW-0472">Membrane</keyword>
<organism evidence="2">
    <name type="scientific">marine metagenome</name>
    <dbReference type="NCBI Taxonomy" id="408172"/>
    <lineage>
        <taxon>unclassified sequences</taxon>
        <taxon>metagenomes</taxon>
        <taxon>ecological metagenomes</taxon>
    </lineage>
</organism>
<dbReference type="EMBL" id="UINC01032743">
    <property type="protein sequence ID" value="SVB20900.1"/>
    <property type="molecule type" value="Genomic_DNA"/>
</dbReference>
<proteinExistence type="predicted"/>